<dbReference type="Proteomes" id="UP000717515">
    <property type="component" value="Unassembled WGS sequence"/>
</dbReference>
<dbReference type="EMBL" id="JAIFTL010000269">
    <property type="protein sequence ID" value="KAG9320663.1"/>
    <property type="molecule type" value="Genomic_DNA"/>
</dbReference>
<reference evidence="3" key="1">
    <citation type="submission" date="2021-07" db="EMBL/GenBank/DDBJ databases">
        <title>Draft genome of Mortierella alpina, strain LL118, isolated from an aspen leaf litter sample.</title>
        <authorList>
            <person name="Yang S."/>
            <person name="Vinatzer B.A."/>
        </authorList>
    </citation>
    <scope>NUCLEOTIDE SEQUENCE</scope>
    <source>
        <strain evidence="3">LL118</strain>
    </source>
</reference>
<dbReference type="GO" id="GO:0008897">
    <property type="term" value="F:holo-[acyl-carrier-protein] synthase activity"/>
    <property type="evidence" value="ECO:0007669"/>
    <property type="project" value="InterPro"/>
</dbReference>
<sequence>MRWRISKAMKRKKKHRRNRFFLYGGSTRDQKLSQTLSTLSHPQAFKAFPPLPSPPRLFHRPSEDAGAFCKTKMTILGIGVDILHLPRLRRVLLNHPERFLTRILTKSEQTEFRAIQAKAGGKIDHDGPVQFLGARWALKEACYKAIYPHHKLTWQDVSVIKENGMTLSRSASPHLLFTVHMLFNKVY</sequence>
<dbReference type="GO" id="GO:0000287">
    <property type="term" value="F:magnesium ion binding"/>
    <property type="evidence" value="ECO:0007669"/>
    <property type="project" value="InterPro"/>
</dbReference>
<evidence type="ECO:0000256" key="1">
    <source>
        <dbReference type="ARBA" id="ARBA00022679"/>
    </source>
</evidence>
<dbReference type="Gene3D" id="3.90.470.20">
    <property type="entry name" value="4'-phosphopantetheinyl transferase domain"/>
    <property type="match status" value="1"/>
</dbReference>
<dbReference type="SUPFAM" id="SSF56214">
    <property type="entry name" value="4'-phosphopantetheinyl transferase"/>
    <property type="match status" value="1"/>
</dbReference>
<evidence type="ECO:0000259" key="2">
    <source>
        <dbReference type="Pfam" id="PF01648"/>
    </source>
</evidence>
<proteinExistence type="predicted"/>
<organism evidence="3 4">
    <name type="scientific">Mortierella alpina</name>
    <name type="common">Oleaginous fungus</name>
    <name type="synonym">Mortierella renispora</name>
    <dbReference type="NCBI Taxonomy" id="64518"/>
    <lineage>
        <taxon>Eukaryota</taxon>
        <taxon>Fungi</taxon>
        <taxon>Fungi incertae sedis</taxon>
        <taxon>Mucoromycota</taxon>
        <taxon>Mortierellomycotina</taxon>
        <taxon>Mortierellomycetes</taxon>
        <taxon>Mortierellales</taxon>
        <taxon>Mortierellaceae</taxon>
        <taxon>Mortierella</taxon>
    </lineage>
</organism>
<keyword evidence="1" id="KW-0808">Transferase</keyword>
<dbReference type="Pfam" id="PF01648">
    <property type="entry name" value="ACPS"/>
    <property type="match status" value="1"/>
</dbReference>
<dbReference type="AlphaFoldDB" id="A0A9P8CUI6"/>
<gene>
    <name evidence="3" type="ORF">KVV02_004412</name>
</gene>
<accession>A0A9P8CUI6</accession>
<comment type="caution">
    <text evidence="3">The sequence shown here is derived from an EMBL/GenBank/DDBJ whole genome shotgun (WGS) entry which is preliminary data.</text>
</comment>
<feature type="domain" description="4'-phosphopantetheinyl transferase" evidence="2">
    <location>
        <begin position="77"/>
        <end position="166"/>
    </location>
</feature>
<evidence type="ECO:0000313" key="3">
    <source>
        <dbReference type="EMBL" id="KAG9320663.1"/>
    </source>
</evidence>
<protein>
    <recommendedName>
        <fullName evidence="2">4'-phosphopantetheinyl transferase domain-containing protein</fullName>
    </recommendedName>
</protein>
<dbReference type="InterPro" id="IPR008278">
    <property type="entry name" value="4-PPantetheinyl_Trfase_dom"/>
</dbReference>
<evidence type="ECO:0000313" key="4">
    <source>
        <dbReference type="Proteomes" id="UP000717515"/>
    </source>
</evidence>
<name>A0A9P8CUI6_MORAP</name>
<dbReference type="InterPro" id="IPR037143">
    <property type="entry name" value="4-PPantetheinyl_Trfase_dom_sf"/>
</dbReference>